<dbReference type="Proteomes" id="UP000524246">
    <property type="component" value="Unassembled WGS sequence"/>
</dbReference>
<keyword evidence="1" id="KW-0472">Membrane</keyword>
<accession>A0A7X9IKU8</accession>
<evidence type="ECO:0000256" key="1">
    <source>
        <dbReference type="SAM" id="Phobius"/>
    </source>
</evidence>
<dbReference type="EMBL" id="JAAZON010000596">
    <property type="protein sequence ID" value="NMC64075.1"/>
    <property type="molecule type" value="Genomic_DNA"/>
</dbReference>
<evidence type="ECO:0000313" key="2">
    <source>
        <dbReference type="EMBL" id="NMC64075.1"/>
    </source>
</evidence>
<comment type="caution">
    <text evidence="2">The sequence shown here is derived from an EMBL/GenBank/DDBJ whole genome shotgun (WGS) entry which is preliminary data.</text>
</comment>
<proteinExistence type="predicted"/>
<dbReference type="AlphaFoldDB" id="A0A7X9IKU8"/>
<name>A0A7X9IKU8_9DELT</name>
<reference evidence="2 3" key="1">
    <citation type="journal article" date="2020" name="Biotechnol. Biofuels">
        <title>New insights from the biogas microbiome by comprehensive genome-resolved metagenomics of nearly 1600 species originating from multiple anaerobic digesters.</title>
        <authorList>
            <person name="Campanaro S."/>
            <person name="Treu L."/>
            <person name="Rodriguez-R L.M."/>
            <person name="Kovalovszki A."/>
            <person name="Ziels R.M."/>
            <person name="Maus I."/>
            <person name="Zhu X."/>
            <person name="Kougias P.G."/>
            <person name="Basile A."/>
            <person name="Luo G."/>
            <person name="Schluter A."/>
            <person name="Konstantinidis K.T."/>
            <person name="Angelidaki I."/>
        </authorList>
    </citation>
    <scope>NUCLEOTIDE SEQUENCE [LARGE SCALE GENOMIC DNA]</scope>
    <source>
        <strain evidence="2">AS27yjCOA_65</strain>
    </source>
</reference>
<organism evidence="2 3">
    <name type="scientific">SAR324 cluster bacterium</name>
    <dbReference type="NCBI Taxonomy" id="2024889"/>
    <lineage>
        <taxon>Bacteria</taxon>
        <taxon>Deltaproteobacteria</taxon>
        <taxon>SAR324 cluster</taxon>
    </lineage>
</organism>
<feature type="transmembrane region" description="Helical" evidence="1">
    <location>
        <begin position="33"/>
        <end position="53"/>
    </location>
</feature>
<keyword evidence="1" id="KW-0812">Transmembrane</keyword>
<sequence length="118" mass="13224">MWDAISFLESDGVQYNATSDSRILIPVPSQEEYFLSLLFASLSLLCLCSAVFFRQPNLNSAYLVQESFINMQAVVVKPTKNAQGKEVKRPYVRPSIKDLGKVDEKTEYTTPSGTTYST</sequence>
<keyword evidence="1" id="KW-1133">Transmembrane helix</keyword>
<evidence type="ECO:0000313" key="3">
    <source>
        <dbReference type="Proteomes" id="UP000524246"/>
    </source>
</evidence>
<protein>
    <submittedName>
        <fullName evidence="2">Uncharacterized protein</fullName>
    </submittedName>
</protein>
<gene>
    <name evidence="2" type="ORF">GYA55_13005</name>
</gene>